<keyword evidence="5" id="KW-1185">Reference proteome</keyword>
<dbReference type="Proteomes" id="UP001183390">
    <property type="component" value="Unassembled WGS sequence"/>
</dbReference>
<reference evidence="5" key="1">
    <citation type="submission" date="2023-07" db="EMBL/GenBank/DDBJ databases">
        <title>30 novel species of actinomycetes from the DSMZ collection.</title>
        <authorList>
            <person name="Nouioui I."/>
        </authorList>
    </citation>
    <scope>NUCLEOTIDE SEQUENCE [LARGE SCALE GENOMIC DNA]</scope>
    <source>
        <strain evidence="5">DSM 44743</strain>
    </source>
</reference>
<dbReference type="RefSeq" id="WP_311512893.1">
    <property type="nucleotide sequence ID" value="NZ_JAVREP010000012.1"/>
</dbReference>
<dbReference type="Pfam" id="PF00436">
    <property type="entry name" value="SSB"/>
    <property type="match status" value="1"/>
</dbReference>
<evidence type="ECO:0000313" key="4">
    <source>
        <dbReference type="EMBL" id="MDT0330319.1"/>
    </source>
</evidence>
<protein>
    <submittedName>
        <fullName evidence="4">Single-stranded DNA-binding protein</fullName>
    </submittedName>
</protein>
<organism evidence="4 5">
    <name type="scientific">Nocardiopsis lambiniae</name>
    <dbReference type="NCBI Taxonomy" id="3075539"/>
    <lineage>
        <taxon>Bacteria</taxon>
        <taxon>Bacillati</taxon>
        <taxon>Actinomycetota</taxon>
        <taxon>Actinomycetes</taxon>
        <taxon>Streptosporangiales</taxon>
        <taxon>Nocardiopsidaceae</taxon>
        <taxon>Nocardiopsis</taxon>
    </lineage>
</organism>
<comment type="caution">
    <text evidence="4">The sequence shown here is derived from an EMBL/GenBank/DDBJ whole genome shotgun (WGS) entry which is preliminary data.</text>
</comment>
<accession>A0ABU2MCB4</accession>
<evidence type="ECO:0000256" key="2">
    <source>
        <dbReference type="PROSITE-ProRule" id="PRU00252"/>
    </source>
</evidence>
<sequence>MQQDGVRIAVGVTARQPGSGGAGRGSPAVGDVGPGEATSPRRGVEDEEHFNEVLLVGRVTSEAVFREMPSGDWLASWRICVSRSPADGFPGRRSDSIYCVSFDPGLHTEVREWRSGDVVRVMGGLRRRAWQGRSGVRITYEVEAGAVELVRRHGPVGESVAALGDGGPVASAVPFALPSGERGGR</sequence>
<dbReference type="SUPFAM" id="SSF50249">
    <property type="entry name" value="Nucleic acid-binding proteins"/>
    <property type="match status" value="1"/>
</dbReference>
<evidence type="ECO:0000313" key="5">
    <source>
        <dbReference type="Proteomes" id="UP001183390"/>
    </source>
</evidence>
<dbReference type="InterPro" id="IPR012340">
    <property type="entry name" value="NA-bd_OB-fold"/>
</dbReference>
<dbReference type="EMBL" id="JAVREP010000012">
    <property type="protein sequence ID" value="MDT0330319.1"/>
    <property type="molecule type" value="Genomic_DNA"/>
</dbReference>
<gene>
    <name evidence="4" type="ORF">RM479_18035</name>
</gene>
<feature type="region of interest" description="Disordered" evidence="3">
    <location>
        <begin position="1"/>
        <end position="44"/>
    </location>
</feature>
<name>A0ABU2MCB4_9ACTN</name>
<proteinExistence type="predicted"/>
<evidence type="ECO:0000256" key="3">
    <source>
        <dbReference type="SAM" id="MobiDB-lite"/>
    </source>
</evidence>
<evidence type="ECO:0000256" key="1">
    <source>
        <dbReference type="ARBA" id="ARBA00023125"/>
    </source>
</evidence>
<dbReference type="Gene3D" id="2.40.50.140">
    <property type="entry name" value="Nucleic acid-binding proteins"/>
    <property type="match status" value="1"/>
</dbReference>
<dbReference type="InterPro" id="IPR000424">
    <property type="entry name" value="Primosome_PriB/ssb"/>
</dbReference>
<keyword evidence="1 2" id="KW-0238">DNA-binding</keyword>
<dbReference type="GO" id="GO:0003677">
    <property type="term" value="F:DNA binding"/>
    <property type="evidence" value="ECO:0007669"/>
    <property type="project" value="UniProtKB-KW"/>
</dbReference>
<dbReference type="PROSITE" id="PS50935">
    <property type="entry name" value="SSB"/>
    <property type="match status" value="1"/>
</dbReference>